<gene>
    <name evidence="2" type="ORF">MBAV_006127</name>
</gene>
<comment type="caution">
    <text evidence="2">The sequence shown here is derived from an EMBL/GenBank/DDBJ whole genome shotgun (WGS) entry which is preliminary data.</text>
</comment>
<protein>
    <recommendedName>
        <fullName evidence="4">SrpA-related protein</fullName>
    </recommendedName>
</protein>
<sequence length="219" mass="23243">MDVSVTGIRQGLYPGYGVSGGFSGSARGLGNGTNGNESDGVNKQDGVNDGTKTGAVTGDNVKTTSKSNTDEAKEREIQLKIQKLKQREQDVKAHEQAHASVGGQYAGSPTYEYTKGPDGKRYISGGEVPIDVSKEKEPGATIRKMRQVRAAALAPADPSPQDQSIAAKATKLESSAQQELVTKQFDQRQKQKDSYLMFQGIGSSGTKSSEVGSHVSIYV</sequence>
<dbReference type="Pfam" id="PF12118">
    <property type="entry name" value="SprA-related"/>
    <property type="match status" value="1"/>
</dbReference>
<dbReference type="InterPro" id="IPR021973">
    <property type="entry name" value="SprA-related"/>
</dbReference>
<organism evidence="2 3">
    <name type="scientific">Candidatus Magnetobacterium bavaricum</name>
    <dbReference type="NCBI Taxonomy" id="29290"/>
    <lineage>
        <taxon>Bacteria</taxon>
        <taxon>Pseudomonadati</taxon>
        <taxon>Nitrospirota</taxon>
        <taxon>Thermodesulfovibrionia</taxon>
        <taxon>Thermodesulfovibrionales</taxon>
        <taxon>Candidatus Magnetobacteriaceae</taxon>
        <taxon>Candidatus Magnetobacterium</taxon>
    </lineage>
</organism>
<dbReference type="Proteomes" id="UP000033423">
    <property type="component" value="Unassembled WGS sequence"/>
</dbReference>
<dbReference type="AlphaFoldDB" id="A0A0F3GIB1"/>
<dbReference type="EMBL" id="LACI01002606">
    <property type="protein sequence ID" value="KJU81680.1"/>
    <property type="molecule type" value="Genomic_DNA"/>
</dbReference>
<keyword evidence="3" id="KW-1185">Reference proteome</keyword>
<evidence type="ECO:0000256" key="1">
    <source>
        <dbReference type="SAM" id="MobiDB-lite"/>
    </source>
</evidence>
<dbReference type="PATRIC" id="fig|29290.4.peg.8086"/>
<evidence type="ECO:0008006" key="4">
    <source>
        <dbReference type="Google" id="ProtNLM"/>
    </source>
</evidence>
<accession>A0A0F3GIB1</accession>
<feature type="region of interest" description="Disordered" evidence="1">
    <location>
        <begin position="14"/>
        <end position="90"/>
    </location>
</feature>
<feature type="compositionally biased region" description="Gly residues" evidence="1">
    <location>
        <begin position="17"/>
        <end position="33"/>
    </location>
</feature>
<evidence type="ECO:0000313" key="3">
    <source>
        <dbReference type="Proteomes" id="UP000033423"/>
    </source>
</evidence>
<reference evidence="2 3" key="1">
    <citation type="submission" date="2015-02" db="EMBL/GenBank/DDBJ databases">
        <title>Single-cell genomics of uncultivated deep-branching MTB reveals a conserved set of magnetosome genes.</title>
        <authorList>
            <person name="Kolinko S."/>
            <person name="Richter M."/>
            <person name="Glockner F.O."/>
            <person name="Brachmann A."/>
            <person name="Schuler D."/>
        </authorList>
    </citation>
    <scope>NUCLEOTIDE SEQUENCE [LARGE SCALE GENOMIC DNA]</scope>
    <source>
        <strain evidence="2">TM-1</strain>
    </source>
</reference>
<name>A0A0F3GIB1_9BACT</name>
<proteinExistence type="predicted"/>
<feature type="compositionally biased region" description="Basic and acidic residues" evidence="1">
    <location>
        <begin position="68"/>
        <end position="78"/>
    </location>
</feature>
<evidence type="ECO:0000313" key="2">
    <source>
        <dbReference type="EMBL" id="KJU81680.1"/>
    </source>
</evidence>